<dbReference type="PANTHER" id="PTHR42760">
    <property type="entry name" value="SHORT-CHAIN DEHYDROGENASES/REDUCTASES FAMILY MEMBER"/>
    <property type="match status" value="1"/>
</dbReference>
<name>A0ABS4X017_9MICO</name>
<dbReference type="InterPro" id="IPR036291">
    <property type="entry name" value="NAD(P)-bd_dom_sf"/>
</dbReference>
<evidence type="ECO:0000256" key="2">
    <source>
        <dbReference type="ARBA" id="ARBA00023002"/>
    </source>
</evidence>
<dbReference type="NCBIfam" id="NF005309">
    <property type="entry name" value="PRK06841.1"/>
    <property type="match status" value="1"/>
</dbReference>
<dbReference type="Proteomes" id="UP001519290">
    <property type="component" value="Unassembled WGS sequence"/>
</dbReference>
<dbReference type="InterPro" id="IPR020904">
    <property type="entry name" value="Sc_DH/Rdtase_CS"/>
</dbReference>
<evidence type="ECO:0000313" key="4">
    <source>
        <dbReference type="Proteomes" id="UP001519290"/>
    </source>
</evidence>
<dbReference type="PRINTS" id="PR00080">
    <property type="entry name" value="SDRFAMILY"/>
</dbReference>
<evidence type="ECO:0000313" key="3">
    <source>
        <dbReference type="EMBL" id="MBP2381084.1"/>
    </source>
</evidence>
<keyword evidence="2 3" id="KW-0560">Oxidoreductase</keyword>
<dbReference type="Pfam" id="PF13561">
    <property type="entry name" value="adh_short_C2"/>
    <property type="match status" value="1"/>
</dbReference>
<dbReference type="PANTHER" id="PTHR42760:SF115">
    <property type="entry name" value="3-OXOACYL-[ACYL-CARRIER-PROTEIN] REDUCTASE FABG"/>
    <property type="match status" value="1"/>
</dbReference>
<dbReference type="PROSITE" id="PS00061">
    <property type="entry name" value="ADH_SHORT"/>
    <property type="match status" value="1"/>
</dbReference>
<dbReference type="GO" id="GO:0008678">
    <property type="term" value="F:2-deoxy-D-gluconate 3-dehydrogenase activity"/>
    <property type="evidence" value="ECO:0007669"/>
    <property type="project" value="UniProtKB-EC"/>
</dbReference>
<comment type="caution">
    <text evidence="3">The sequence shown here is derived from an EMBL/GenBank/DDBJ whole genome shotgun (WGS) entry which is preliminary data.</text>
</comment>
<comment type="similarity">
    <text evidence="1">Belongs to the short-chain dehydrogenases/reductases (SDR) family.</text>
</comment>
<dbReference type="Gene3D" id="3.40.50.720">
    <property type="entry name" value="NAD(P)-binding Rossmann-like Domain"/>
    <property type="match status" value="1"/>
</dbReference>
<dbReference type="InterPro" id="IPR002347">
    <property type="entry name" value="SDR_fam"/>
</dbReference>
<dbReference type="SUPFAM" id="SSF51735">
    <property type="entry name" value="NAD(P)-binding Rossmann-fold domains"/>
    <property type="match status" value="1"/>
</dbReference>
<proteinExistence type="inferred from homology"/>
<gene>
    <name evidence="3" type="ORF">JOF43_001041</name>
</gene>
<dbReference type="CDD" id="cd05233">
    <property type="entry name" value="SDR_c"/>
    <property type="match status" value="1"/>
</dbReference>
<evidence type="ECO:0000256" key="1">
    <source>
        <dbReference type="ARBA" id="ARBA00006484"/>
    </source>
</evidence>
<sequence>MSTDFTGQTAVITGAAAGIGHAIATHLAERGARIAGVDIAPTLEEALVGLPGEGHLAVRANIADAAEASAAVSRVVAELGTPRILVSSAGIGRFAPGEDVPEGDWNATLAVNLSGSFFMAQAVGRVMLEAGYGRIVNIASQAAEIGLPEHAAYSAGKAGVLGFTRVLAVEWASRGVTINAVSPTIVDTALAREIWVGEKGEKARREIPAGRFASPDEVASLVAFLASEESAMITGENVRVDGGRSVI</sequence>
<reference evidence="3 4" key="1">
    <citation type="submission" date="2021-03" db="EMBL/GenBank/DDBJ databases">
        <title>Sequencing the genomes of 1000 actinobacteria strains.</title>
        <authorList>
            <person name="Klenk H.-P."/>
        </authorList>
    </citation>
    <scope>NUCLEOTIDE SEQUENCE [LARGE SCALE GENOMIC DNA]</scope>
    <source>
        <strain evidence="3 4">DSM 14566</strain>
    </source>
</reference>
<dbReference type="EC" id="1.1.1.125" evidence="3"/>
<dbReference type="PRINTS" id="PR00081">
    <property type="entry name" value="GDHRDH"/>
</dbReference>
<dbReference type="RefSeq" id="WP_209899989.1">
    <property type="nucleotide sequence ID" value="NZ_BAAAJW010000004.1"/>
</dbReference>
<dbReference type="EMBL" id="JAGIOD010000001">
    <property type="protein sequence ID" value="MBP2381084.1"/>
    <property type="molecule type" value="Genomic_DNA"/>
</dbReference>
<accession>A0ABS4X017</accession>
<keyword evidence="4" id="KW-1185">Reference proteome</keyword>
<protein>
    <submittedName>
        <fullName evidence="3">2-deoxy-D-gluconate 3-dehydrogenase</fullName>
        <ecNumber evidence="3">1.1.1.125</ecNumber>
    </submittedName>
</protein>
<organism evidence="3 4">
    <name type="scientific">Brachybacterium sacelli</name>
    <dbReference type="NCBI Taxonomy" id="173364"/>
    <lineage>
        <taxon>Bacteria</taxon>
        <taxon>Bacillati</taxon>
        <taxon>Actinomycetota</taxon>
        <taxon>Actinomycetes</taxon>
        <taxon>Micrococcales</taxon>
        <taxon>Dermabacteraceae</taxon>
        <taxon>Brachybacterium</taxon>
    </lineage>
</organism>